<dbReference type="Proteomes" id="UP000034349">
    <property type="component" value="Unassembled WGS sequence"/>
</dbReference>
<feature type="transmembrane region" description="Helical" evidence="1">
    <location>
        <begin position="90"/>
        <end position="114"/>
    </location>
</feature>
<feature type="transmembrane region" description="Helical" evidence="1">
    <location>
        <begin position="151"/>
        <end position="168"/>
    </location>
</feature>
<dbReference type="PANTHER" id="PTHR38454">
    <property type="entry name" value="INTEGRAL MEMBRANE PROTEIN-RELATED"/>
    <property type="match status" value="1"/>
</dbReference>
<feature type="transmembrane region" description="Helical" evidence="1">
    <location>
        <begin position="126"/>
        <end position="145"/>
    </location>
</feature>
<feature type="transmembrane region" description="Helical" evidence="1">
    <location>
        <begin position="400"/>
        <end position="420"/>
    </location>
</feature>
<keyword evidence="1" id="KW-1133">Transmembrane helix</keyword>
<reference evidence="2 3" key="1">
    <citation type="journal article" date="2015" name="Nature">
        <title>rRNA introns, odd ribosomes, and small enigmatic genomes across a large radiation of phyla.</title>
        <authorList>
            <person name="Brown C.T."/>
            <person name="Hug L.A."/>
            <person name="Thomas B.C."/>
            <person name="Sharon I."/>
            <person name="Castelle C.J."/>
            <person name="Singh A."/>
            <person name="Wilkins M.J."/>
            <person name="Williams K.H."/>
            <person name="Banfield J.F."/>
        </authorList>
    </citation>
    <scope>NUCLEOTIDE SEQUENCE [LARGE SCALE GENOMIC DNA]</scope>
</reference>
<feature type="transmembrane region" description="Helical" evidence="1">
    <location>
        <begin position="704"/>
        <end position="721"/>
    </location>
</feature>
<feature type="transmembrane region" description="Helical" evidence="1">
    <location>
        <begin position="227"/>
        <end position="246"/>
    </location>
</feature>
<evidence type="ECO:0000256" key="1">
    <source>
        <dbReference type="SAM" id="Phobius"/>
    </source>
</evidence>
<dbReference type="Pfam" id="PF09586">
    <property type="entry name" value="YfhO"/>
    <property type="match status" value="1"/>
</dbReference>
<dbReference type="InterPro" id="IPR018580">
    <property type="entry name" value="Uncharacterised_YfhO"/>
</dbReference>
<keyword evidence="1" id="KW-0812">Transmembrane</keyword>
<evidence type="ECO:0000313" key="3">
    <source>
        <dbReference type="Proteomes" id="UP000034349"/>
    </source>
</evidence>
<evidence type="ECO:0000313" key="2">
    <source>
        <dbReference type="EMBL" id="KKP36595.1"/>
    </source>
</evidence>
<keyword evidence="1" id="KW-0472">Membrane</keyword>
<proteinExistence type="predicted"/>
<accession>A0A0G0BCP5</accession>
<dbReference type="EMBL" id="LBOK01000015">
    <property type="protein sequence ID" value="KKP36595.1"/>
    <property type="molecule type" value="Genomic_DNA"/>
</dbReference>
<feature type="transmembrane region" description="Helical" evidence="1">
    <location>
        <begin position="336"/>
        <end position="360"/>
    </location>
</feature>
<organism evidence="2 3">
    <name type="scientific">Candidatus Roizmanbacteria bacterium GW2011_GWA2_32_13</name>
    <dbReference type="NCBI Taxonomy" id="1618475"/>
    <lineage>
        <taxon>Bacteria</taxon>
        <taxon>Candidatus Roizmaniibacteriota</taxon>
    </lineage>
</organism>
<dbReference type="AlphaFoldDB" id="A0A0G0BCP5"/>
<sequence>MKKIINGLFPLFIFIILTVIFYGNLFLPHLSIYFTPDLGRSDIVHLGFPMRYLFTQMIKAHEIPLWTNKIGTGVPLAAGGQTGIFSIVNYLLLFFLPAAQSLNIFYIIFSLISLFSTYGFARYLKLSRYVSIFVSVVFSFSGVFIFRLQHFSVFASSCLLPLIFLLALKIIDRTKIRDVLILAFIISQQIFIGHPQYVFITLIGVFSFTLCYLLLQKKKLINKMTAIILLIIAISFGVAMTSVQVLPTLEFKALSVRSQGLSFSEATTQSLSPKYFLTLIYPFIFGNPADASYQLFNSQGVDIFWEKVGYLGIIPLVLVFFGIFNKEKKSNYEKAIIFLLIISILLVLGKYSPILFVYLLPLFNFFQIPARFLVLMIFSLSVLAGYGLEKWRPKKINRSTLKFLLIFFSFASSLFILYLYHPTIPVKDLLKPPQSSNFLKDKQGRIYQLGGSWPYIKELQTQGWQDISYYLFAKNSLDADLNLLYGSIQTGIYDAVLTQKQKLVQSLLVNEAKGDLVNFTAVSSPLHKKILNMTSTRFIISPFQFSDEDFKLLKKISPPSNTTWYPFYIYENIKYLPRIRFIDNYQVVRNKEEALKVISSESFNPITTVVIEGDFVKKTFGQSASKISLIKDTDEELIINVKNSKDSILVVADSFYPGWQAFVDDKQTEIYPANINQRAIFINAGYHQIRFRFISQPFEIGKKVSLIFFIIWAGLFVATLIKAGRSRLCSTDGSE</sequence>
<evidence type="ECO:0008006" key="4">
    <source>
        <dbReference type="Google" id="ProtNLM"/>
    </source>
</evidence>
<feature type="transmembrane region" description="Helical" evidence="1">
    <location>
        <begin position="366"/>
        <end position="388"/>
    </location>
</feature>
<feature type="transmembrane region" description="Helical" evidence="1">
    <location>
        <begin position="7"/>
        <end position="27"/>
    </location>
</feature>
<dbReference type="PANTHER" id="PTHR38454:SF1">
    <property type="entry name" value="INTEGRAL MEMBRANE PROTEIN"/>
    <property type="match status" value="1"/>
</dbReference>
<feature type="transmembrane region" description="Helical" evidence="1">
    <location>
        <begin position="197"/>
        <end position="215"/>
    </location>
</feature>
<name>A0A0G0BCP5_9BACT</name>
<gene>
    <name evidence="2" type="ORF">UR23_C0015G0003</name>
</gene>
<protein>
    <recommendedName>
        <fullName evidence="4">Bacterial membrane protein YfhO</fullName>
    </recommendedName>
</protein>
<dbReference type="PATRIC" id="fig|1618475.3.peg.210"/>
<feature type="transmembrane region" description="Helical" evidence="1">
    <location>
        <begin position="308"/>
        <end position="324"/>
    </location>
</feature>
<comment type="caution">
    <text evidence="2">The sequence shown here is derived from an EMBL/GenBank/DDBJ whole genome shotgun (WGS) entry which is preliminary data.</text>
</comment>